<reference evidence="2" key="1">
    <citation type="submission" date="2018-02" db="EMBL/GenBank/DDBJ databases">
        <title>Rhizophora mucronata_Transcriptome.</title>
        <authorList>
            <person name="Meera S.P."/>
            <person name="Sreeshan A."/>
            <person name="Augustine A."/>
        </authorList>
    </citation>
    <scope>NUCLEOTIDE SEQUENCE</scope>
    <source>
        <tissue evidence="2">Leaf</tissue>
    </source>
</reference>
<accession>A0A2P2QHG9</accession>
<protein>
    <submittedName>
        <fullName evidence="2">Uncharacterized protein</fullName>
    </submittedName>
</protein>
<evidence type="ECO:0000256" key="1">
    <source>
        <dbReference type="SAM" id="MobiDB-lite"/>
    </source>
</evidence>
<organism evidence="2">
    <name type="scientific">Rhizophora mucronata</name>
    <name type="common">Asiatic mangrove</name>
    <dbReference type="NCBI Taxonomy" id="61149"/>
    <lineage>
        <taxon>Eukaryota</taxon>
        <taxon>Viridiplantae</taxon>
        <taxon>Streptophyta</taxon>
        <taxon>Embryophyta</taxon>
        <taxon>Tracheophyta</taxon>
        <taxon>Spermatophyta</taxon>
        <taxon>Magnoliopsida</taxon>
        <taxon>eudicotyledons</taxon>
        <taxon>Gunneridae</taxon>
        <taxon>Pentapetalae</taxon>
        <taxon>rosids</taxon>
        <taxon>fabids</taxon>
        <taxon>Malpighiales</taxon>
        <taxon>Rhizophoraceae</taxon>
        <taxon>Rhizophora</taxon>
    </lineage>
</organism>
<feature type="compositionally biased region" description="Basic residues" evidence="1">
    <location>
        <begin position="1"/>
        <end position="10"/>
    </location>
</feature>
<dbReference type="EMBL" id="GGEC01085967">
    <property type="protein sequence ID" value="MBX66451.1"/>
    <property type="molecule type" value="Transcribed_RNA"/>
</dbReference>
<dbReference type="AlphaFoldDB" id="A0A2P2QHG9"/>
<sequence length="22" mass="2725">MLQYTRRGRHIPNYNPNPLNRN</sequence>
<feature type="region of interest" description="Disordered" evidence="1">
    <location>
        <begin position="1"/>
        <end position="22"/>
    </location>
</feature>
<proteinExistence type="predicted"/>
<name>A0A2P2QHG9_RHIMU</name>
<evidence type="ECO:0000313" key="2">
    <source>
        <dbReference type="EMBL" id="MBX66451.1"/>
    </source>
</evidence>